<comment type="caution">
    <text evidence="3">The sequence shown here is derived from an EMBL/GenBank/DDBJ whole genome shotgun (WGS) entry which is preliminary data.</text>
</comment>
<dbReference type="EMBL" id="JARAOO010000001">
    <property type="protein sequence ID" value="KAJ7980878.1"/>
    <property type="molecule type" value="Genomic_DNA"/>
</dbReference>
<protein>
    <submittedName>
        <fullName evidence="3">CLAVATA3/ESR (CLE)-related protein 46-like</fullName>
    </submittedName>
</protein>
<name>A0AAD7QG72_QUISA</name>
<evidence type="ECO:0000313" key="3">
    <source>
        <dbReference type="EMBL" id="KAJ7980878.1"/>
    </source>
</evidence>
<feature type="chain" id="PRO_5042202629" evidence="2">
    <location>
        <begin position="22"/>
        <end position="82"/>
    </location>
</feature>
<gene>
    <name evidence="3" type="ORF">O6P43_000224</name>
</gene>
<dbReference type="KEGG" id="qsa:O6P43_000224"/>
<evidence type="ECO:0000256" key="1">
    <source>
        <dbReference type="SAM" id="MobiDB-lite"/>
    </source>
</evidence>
<evidence type="ECO:0000256" key="2">
    <source>
        <dbReference type="SAM" id="SignalP"/>
    </source>
</evidence>
<feature type="signal peptide" evidence="2">
    <location>
        <begin position="1"/>
        <end position="21"/>
    </location>
</feature>
<keyword evidence="4" id="KW-1185">Reference proteome</keyword>
<accession>A0AAD7QG72</accession>
<organism evidence="3 4">
    <name type="scientific">Quillaja saponaria</name>
    <name type="common">Soap bark tree</name>
    <dbReference type="NCBI Taxonomy" id="32244"/>
    <lineage>
        <taxon>Eukaryota</taxon>
        <taxon>Viridiplantae</taxon>
        <taxon>Streptophyta</taxon>
        <taxon>Embryophyta</taxon>
        <taxon>Tracheophyta</taxon>
        <taxon>Spermatophyta</taxon>
        <taxon>Magnoliopsida</taxon>
        <taxon>eudicotyledons</taxon>
        <taxon>Gunneridae</taxon>
        <taxon>Pentapetalae</taxon>
        <taxon>rosids</taxon>
        <taxon>fabids</taxon>
        <taxon>Fabales</taxon>
        <taxon>Quillajaceae</taxon>
        <taxon>Quillaja</taxon>
    </lineage>
</organism>
<feature type="region of interest" description="Disordered" evidence="1">
    <location>
        <begin position="62"/>
        <end position="82"/>
    </location>
</feature>
<dbReference type="AlphaFoldDB" id="A0AAD7QG72"/>
<dbReference type="Proteomes" id="UP001163823">
    <property type="component" value="Chromosome 1"/>
</dbReference>
<keyword evidence="2" id="KW-0732">Signal</keyword>
<sequence length="82" mass="9339">MRRIIILIHLLLLCLLLVASPRNQFSTNVQAIQSVHFKLRPAQYTTKPRSGYVMPALVHEKKIHKNPSGPNPIGNHRPPSRQ</sequence>
<reference evidence="3 4" key="1">
    <citation type="journal article" date="2023" name="Science">
        <title>Elucidation of the pathway for biosynthesis of saponin adjuvants from the soapbark tree.</title>
        <authorList>
            <person name="Reed J."/>
            <person name="Orme A."/>
            <person name="El-Demerdash A."/>
            <person name="Owen C."/>
            <person name="Martin L.B.B."/>
            <person name="Misra R.C."/>
            <person name="Kikuchi S."/>
            <person name="Rejzek M."/>
            <person name="Martin A.C."/>
            <person name="Harkess A."/>
            <person name="Leebens-Mack J."/>
            <person name="Louveau T."/>
            <person name="Stephenson M.J."/>
            <person name="Osbourn A."/>
        </authorList>
    </citation>
    <scope>NUCLEOTIDE SEQUENCE [LARGE SCALE GENOMIC DNA]</scope>
    <source>
        <strain evidence="3">S10</strain>
    </source>
</reference>
<proteinExistence type="predicted"/>
<evidence type="ECO:0000313" key="4">
    <source>
        <dbReference type="Proteomes" id="UP001163823"/>
    </source>
</evidence>